<feature type="domain" description="YknX-like C-terminal permuted SH3-like" evidence="5">
    <location>
        <begin position="351"/>
        <end position="417"/>
    </location>
</feature>
<proteinExistence type="inferred from homology"/>
<dbReference type="SUPFAM" id="SSF111369">
    <property type="entry name" value="HlyD-like secretion proteins"/>
    <property type="match status" value="3"/>
</dbReference>
<protein>
    <submittedName>
        <fullName evidence="6">Uncharacterized protein</fullName>
    </submittedName>
</protein>
<dbReference type="PANTHER" id="PTHR30469:SF15">
    <property type="entry name" value="HLYD FAMILY OF SECRETION PROTEINS"/>
    <property type="match status" value="1"/>
</dbReference>
<dbReference type="FunFam" id="2.40.30.170:FF:000010">
    <property type="entry name" value="Efflux RND transporter periplasmic adaptor subunit"/>
    <property type="match status" value="1"/>
</dbReference>
<dbReference type="PANTHER" id="PTHR30469">
    <property type="entry name" value="MULTIDRUG RESISTANCE PROTEIN MDTA"/>
    <property type="match status" value="1"/>
</dbReference>
<dbReference type="EMBL" id="PGXC01000058">
    <property type="protein sequence ID" value="PKK88202.1"/>
    <property type="molecule type" value="Genomic_DNA"/>
</dbReference>
<comment type="caution">
    <text evidence="6">The sequence shown here is derived from an EMBL/GenBank/DDBJ whole genome shotgun (WGS) entry which is preliminary data.</text>
</comment>
<dbReference type="GO" id="GO:1990281">
    <property type="term" value="C:efflux pump complex"/>
    <property type="evidence" value="ECO:0007669"/>
    <property type="project" value="TreeGrafter"/>
</dbReference>
<gene>
    <name evidence="6" type="ORF">CVV64_19800</name>
</gene>
<dbReference type="Pfam" id="PF25989">
    <property type="entry name" value="YknX_C"/>
    <property type="match status" value="1"/>
</dbReference>
<dbReference type="Gene3D" id="2.40.50.100">
    <property type="match status" value="1"/>
</dbReference>
<dbReference type="AlphaFoldDB" id="A0A2N1PIT1"/>
<dbReference type="InterPro" id="IPR059052">
    <property type="entry name" value="HH_YbhG-like"/>
</dbReference>
<dbReference type="NCBIfam" id="TIGR01730">
    <property type="entry name" value="RND_mfp"/>
    <property type="match status" value="1"/>
</dbReference>
<keyword evidence="2" id="KW-0175">Coiled coil</keyword>
<dbReference type="InterPro" id="IPR058637">
    <property type="entry name" value="YknX-like_C"/>
</dbReference>
<dbReference type="InterPro" id="IPR006143">
    <property type="entry name" value="RND_pump_MFP"/>
</dbReference>
<evidence type="ECO:0000259" key="5">
    <source>
        <dbReference type="Pfam" id="PF25989"/>
    </source>
</evidence>
<accession>A0A2N1PIT1</accession>
<feature type="domain" description="YbhG-like alpha-helical hairpin" evidence="3">
    <location>
        <begin position="109"/>
        <end position="229"/>
    </location>
</feature>
<evidence type="ECO:0000256" key="2">
    <source>
        <dbReference type="SAM" id="Coils"/>
    </source>
</evidence>
<comment type="similarity">
    <text evidence="1">Belongs to the membrane fusion protein (MFP) (TC 8.A.1) family.</text>
</comment>
<dbReference type="Proteomes" id="UP000233256">
    <property type="component" value="Unassembled WGS sequence"/>
</dbReference>
<feature type="coiled-coil region" evidence="2">
    <location>
        <begin position="112"/>
        <end position="165"/>
    </location>
</feature>
<dbReference type="Pfam" id="PF25954">
    <property type="entry name" value="Beta-barrel_RND_2"/>
    <property type="match status" value="1"/>
</dbReference>
<evidence type="ECO:0000313" key="7">
    <source>
        <dbReference type="Proteomes" id="UP000233256"/>
    </source>
</evidence>
<feature type="domain" description="CusB-like beta-barrel" evidence="4">
    <location>
        <begin position="268"/>
        <end position="342"/>
    </location>
</feature>
<evidence type="ECO:0000256" key="1">
    <source>
        <dbReference type="ARBA" id="ARBA00009477"/>
    </source>
</evidence>
<dbReference type="Gene3D" id="1.10.287.470">
    <property type="entry name" value="Helix hairpin bin"/>
    <property type="match status" value="2"/>
</dbReference>
<organism evidence="6 7">
    <name type="scientific">Candidatus Wallbacteria bacterium HGW-Wallbacteria-1</name>
    <dbReference type="NCBI Taxonomy" id="2013854"/>
    <lineage>
        <taxon>Bacteria</taxon>
        <taxon>Candidatus Walliibacteriota</taxon>
    </lineage>
</organism>
<evidence type="ECO:0000259" key="3">
    <source>
        <dbReference type="Pfam" id="PF25881"/>
    </source>
</evidence>
<sequence>MKKYIILAILISVVCYYSVNARLHEIQGGAQVTNIDAIKVSQGVPVVAVKPLLNQSVRELRSFTGNIEAFKKVTVSAHLGEEITRSDLTLGMQVTEGQEVLWLRDDMVKADLALAQAAVDQAKSMLDKAEAGARPQELEQAKANVEAAEATMKNASRDYQRMKELDSKGAIPKQQADRIIAGYEGAKAGLDAAKQQLSMVREGAREEDVRAARAGYAQATARLEQAGIRLGFTIVKSPLNGLVAEIEKEVAEQAAVGKPLFAIVDIRQVYLAAEVPEQFINRITPGMEAICTTVNLPGVSFRGKVQEICPEASAMNRVFKVKILVENPDFILKPGMFAAAEVVLDQIADACVIPMAAVVQLESGNRIFCIRDGRAIAMDVNVKNIGEGKVQVTPAIAEDLMVVTEGTRDIMDGSKVICRETL</sequence>
<dbReference type="Pfam" id="PF25881">
    <property type="entry name" value="HH_YBHG"/>
    <property type="match status" value="1"/>
</dbReference>
<dbReference type="Gene3D" id="2.40.30.170">
    <property type="match status" value="1"/>
</dbReference>
<name>A0A2N1PIT1_9BACT</name>
<reference evidence="6 7" key="1">
    <citation type="journal article" date="2017" name="ISME J.">
        <title>Potential for microbial H2 and metal transformations associated with novel bacteria and archaea in deep terrestrial subsurface sediments.</title>
        <authorList>
            <person name="Hernsdorf A.W."/>
            <person name="Amano Y."/>
            <person name="Miyakawa K."/>
            <person name="Ise K."/>
            <person name="Suzuki Y."/>
            <person name="Anantharaman K."/>
            <person name="Probst A."/>
            <person name="Burstein D."/>
            <person name="Thomas B.C."/>
            <person name="Banfield J.F."/>
        </authorList>
    </citation>
    <scope>NUCLEOTIDE SEQUENCE [LARGE SCALE GENOMIC DNA]</scope>
    <source>
        <strain evidence="6">HGW-Wallbacteria-1</strain>
    </source>
</reference>
<dbReference type="GO" id="GO:0015562">
    <property type="term" value="F:efflux transmembrane transporter activity"/>
    <property type="evidence" value="ECO:0007669"/>
    <property type="project" value="TreeGrafter"/>
</dbReference>
<evidence type="ECO:0000313" key="6">
    <source>
        <dbReference type="EMBL" id="PKK88202.1"/>
    </source>
</evidence>
<dbReference type="Gene3D" id="2.40.420.20">
    <property type="match status" value="1"/>
</dbReference>
<evidence type="ECO:0000259" key="4">
    <source>
        <dbReference type="Pfam" id="PF25954"/>
    </source>
</evidence>
<dbReference type="InterPro" id="IPR058792">
    <property type="entry name" value="Beta-barrel_RND_2"/>
</dbReference>